<dbReference type="GO" id="GO:0006013">
    <property type="term" value="P:mannose metabolic process"/>
    <property type="evidence" value="ECO:0007669"/>
    <property type="project" value="TreeGrafter"/>
</dbReference>
<evidence type="ECO:0000256" key="1">
    <source>
        <dbReference type="ARBA" id="ARBA00009225"/>
    </source>
</evidence>
<dbReference type="OMA" id="PDFQPFE"/>
<evidence type="ECO:0000313" key="10">
    <source>
        <dbReference type="EMBL" id="CAG89822.2"/>
    </source>
</evidence>
<protein>
    <recommendedName>
        <fullName evidence="6">Phosphotransferase</fullName>
        <ecNumber evidence="6">2.7.1.-</ecNumber>
    </recommendedName>
</protein>
<organism evidence="10 11">
    <name type="scientific">Debaryomyces hansenii (strain ATCC 36239 / CBS 767 / BCRC 21394 / JCM 1990 / NBRC 0083 / IGC 2968)</name>
    <name type="common">Yeast</name>
    <name type="synonym">Torulaspora hansenii</name>
    <dbReference type="NCBI Taxonomy" id="284592"/>
    <lineage>
        <taxon>Eukaryota</taxon>
        <taxon>Fungi</taxon>
        <taxon>Dikarya</taxon>
        <taxon>Ascomycota</taxon>
        <taxon>Saccharomycotina</taxon>
        <taxon>Pichiomycetes</taxon>
        <taxon>Debaryomycetaceae</taxon>
        <taxon>Debaryomyces</taxon>
    </lineage>
</organism>
<dbReference type="EMBL" id="CR382138">
    <property type="protein sequence ID" value="CAG89822.2"/>
    <property type="molecule type" value="Genomic_DNA"/>
</dbReference>
<evidence type="ECO:0000256" key="2">
    <source>
        <dbReference type="ARBA" id="ARBA00022679"/>
    </source>
</evidence>
<keyword evidence="2 6" id="KW-0808">Transferase</keyword>
<dbReference type="InterPro" id="IPR022672">
    <property type="entry name" value="Hexokinase_N"/>
</dbReference>
<sequence length="540" mass="60355">MIHTIVTPAFSSTLSGVGATGSLKEHSLHPVVEEMASIDSDTGDLSTSPSSVSSDLPVTSKTMLQKAVEGLTQNVDPCSLKHHSDCLLDDFNESLSENSKLTMLPNYNISPTGNEEGNYLIIDVGGSTLRVAVIRIDPFVNESEDRSERVHIIIEKKWHISDSSKTIDSEFFRWVSSKVYETLEEQDLIRAEDLVINTGISWSFPLEQVSHNSGKIVYVGKGYTIASDIYNQDLKFILEKSLSDNYNITIDIKTIINDSLAVYSAGSFMDKHMKLALVLGTGFNMCCSLRTGNLHEQKKLNQDAILLNTELSLFGHTLISDLANKYDSKIDKRFDFKGGDLNFKPHMTVDPLTNDIFQPCELMTSGRYLSELTRLILIDLIEAKEIFAELDDNDLCPIFKNYEGITGQLMCYISEVEDEVLITEKVCEEFGWNKSLITLSDISKLKVVVNSVIQRAAFIVAITMVSFIKLLDHHNGCYGQDLLTIGYVGSVLLHFKNYRKLILKYVNDNEDIKRLNIKIDFKSIDNSSIVGAAIGAAYYK</sequence>
<dbReference type="GO" id="GO:0008865">
    <property type="term" value="F:fructokinase activity"/>
    <property type="evidence" value="ECO:0007669"/>
    <property type="project" value="TreeGrafter"/>
</dbReference>
<evidence type="ECO:0000256" key="7">
    <source>
        <dbReference type="SAM" id="MobiDB-lite"/>
    </source>
</evidence>
<dbReference type="GO" id="GO:0006006">
    <property type="term" value="P:glucose metabolic process"/>
    <property type="evidence" value="ECO:0007669"/>
    <property type="project" value="TreeGrafter"/>
</dbReference>
<comment type="similarity">
    <text evidence="1 6">Belongs to the hexokinase family.</text>
</comment>
<reference evidence="10 11" key="1">
    <citation type="journal article" date="2004" name="Nature">
        <title>Genome evolution in yeasts.</title>
        <authorList>
            <consortium name="Genolevures"/>
            <person name="Dujon B."/>
            <person name="Sherman D."/>
            <person name="Fischer G."/>
            <person name="Durrens P."/>
            <person name="Casaregola S."/>
            <person name="Lafontaine I."/>
            <person name="de Montigny J."/>
            <person name="Marck C."/>
            <person name="Neuveglise C."/>
            <person name="Talla E."/>
            <person name="Goffard N."/>
            <person name="Frangeul L."/>
            <person name="Aigle M."/>
            <person name="Anthouard V."/>
            <person name="Babour A."/>
            <person name="Barbe V."/>
            <person name="Barnay S."/>
            <person name="Blanchin S."/>
            <person name="Beckerich J.M."/>
            <person name="Beyne E."/>
            <person name="Bleykasten C."/>
            <person name="Boisrame A."/>
            <person name="Boyer J."/>
            <person name="Cattolico L."/>
            <person name="Confanioleri F."/>
            <person name="de Daruvar A."/>
            <person name="Despons L."/>
            <person name="Fabre E."/>
            <person name="Fairhead C."/>
            <person name="Ferry-Dumazet H."/>
            <person name="Groppi A."/>
            <person name="Hantraye F."/>
            <person name="Hennequin C."/>
            <person name="Jauniaux N."/>
            <person name="Joyet P."/>
            <person name="Kachouri R."/>
            <person name="Kerrest A."/>
            <person name="Koszul R."/>
            <person name="Lemaire M."/>
            <person name="Lesur I."/>
            <person name="Ma L."/>
            <person name="Muller H."/>
            <person name="Nicaud J.M."/>
            <person name="Nikolski M."/>
            <person name="Oztas S."/>
            <person name="Ozier-Kalogeropoulos O."/>
            <person name="Pellenz S."/>
            <person name="Potier S."/>
            <person name="Richard G.F."/>
            <person name="Straub M.L."/>
            <person name="Suleau A."/>
            <person name="Swennene D."/>
            <person name="Tekaia F."/>
            <person name="Wesolowski-Louvel M."/>
            <person name="Westhof E."/>
            <person name="Wirth B."/>
            <person name="Zeniou-Meyer M."/>
            <person name="Zivanovic I."/>
            <person name="Bolotin-Fukuhara M."/>
            <person name="Thierry A."/>
            <person name="Bouchier C."/>
            <person name="Caudron B."/>
            <person name="Scarpelli C."/>
            <person name="Gaillardin C."/>
            <person name="Weissenbach J."/>
            <person name="Wincker P."/>
            <person name="Souciet J.L."/>
        </authorList>
    </citation>
    <scope>NUCLEOTIDE SEQUENCE [LARGE SCALE GENOMIC DNA]</scope>
    <source>
        <strain evidence="11">ATCC 36239 / CBS 767 / BCRC 21394 / JCM 1990 / NBRC 0083 / IGC 2968</strain>
    </source>
</reference>
<feature type="compositionally biased region" description="Low complexity" evidence="7">
    <location>
        <begin position="44"/>
        <end position="58"/>
    </location>
</feature>
<accession>Q6BK60</accession>
<evidence type="ECO:0000256" key="5">
    <source>
        <dbReference type="ARBA" id="ARBA00022840"/>
    </source>
</evidence>
<evidence type="ECO:0000313" key="11">
    <source>
        <dbReference type="Proteomes" id="UP000000599"/>
    </source>
</evidence>
<dbReference type="AlphaFoldDB" id="Q6BK60"/>
<keyword evidence="3 6" id="KW-0547">Nucleotide-binding</keyword>
<dbReference type="InterPro" id="IPR043129">
    <property type="entry name" value="ATPase_NBD"/>
</dbReference>
<dbReference type="InterPro" id="IPR001312">
    <property type="entry name" value="Hexokinase"/>
</dbReference>
<dbReference type="GO" id="GO:0004340">
    <property type="term" value="F:glucokinase activity"/>
    <property type="evidence" value="ECO:0007669"/>
    <property type="project" value="TreeGrafter"/>
</dbReference>
<feature type="region of interest" description="Disordered" evidence="7">
    <location>
        <begin position="38"/>
        <end position="58"/>
    </location>
</feature>
<dbReference type="HOGENOM" id="CLU_014393_4_1_1"/>
<dbReference type="GO" id="GO:0005524">
    <property type="term" value="F:ATP binding"/>
    <property type="evidence" value="ECO:0007669"/>
    <property type="project" value="UniProtKB-UniRule"/>
</dbReference>
<evidence type="ECO:0000259" key="8">
    <source>
        <dbReference type="Pfam" id="PF00349"/>
    </source>
</evidence>
<evidence type="ECO:0000256" key="4">
    <source>
        <dbReference type="ARBA" id="ARBA00022777"/>
    </source>
</evidence>
<dbReference type="UniPathway" id="UPA00109">
    <property type="reaction ID" value="UER00180"/>
</dbReference>
<feature type="domain" description="Hexokinase N-terminal" evidence="8">
    <location>
        <begin position="75"/>
        <end position="265"/>
    </location>
</feature>
<evidence type="ECO:0000256" key="3">
    <source>
        <dbReference type="ARBA" id="ARBA00022741"/>
    </source>
</evidence>
<keyword evidence="4 6" id="KW-0418">Kinase</keyword>
<dbReference type="EC" id="2.7.1.-" evidence="6"/>
<dbReference type="Pfam" id="PF03727">
    <property type="entry name" value="Hexokinase_2"/>
    <property type="match status" value="1"/>
</dbReference>
<dbReference type="InterPro" id="IPR022673">
    <property type="entry name" value="Hexokinase_C"/>
</dbReference>
<dbReference type="GO" id="GO:0005536">
    <property type="term" value="F:D-glucose binding"/>
    <property type="evidence" value="ECO:0007669"/>
    <property type="project" value="InterPro"/>
</dbReference>
<keyword evidence="6" id="KW-0324">Glycolysis</keyword>
<keyword evidence="5 6" id="KW-0067">ATP-binding</keyword>
<dbReference type="PROSITE" id="PS51748">
    <property type="entry name" value="HEXOKINASE_2"/>
    <property type="match status" value="1"/>
</dbReference>
<dbReference type="InParanoid" id="Q6BK60"/>
<dbReference type="Gene3D" id="3.30.420.40">
    <property type="match status" value="1"/>
</dbReference>
<dbReference type="PANTHER" id="PTHR19443">
    <property type="entry name" value="HEXOKINASE"/>
    <property type="match status" value="1"/>
</dbReference>
<dbReference type="CDD" id="cd24000">
    <property type="entry name" value="ASKHA_NBD_HK"/>
    <property type="match status" value="1"/>
</dbReference>
<dbReference type="STRING" id="284592.Q6BK60"/>
<dbReference type="PRINTS" id="PR00475">
    <property type="entry name" value="HEXOKINASE"/>
</dbReference>
<proteinExistence type="inferred from homology"/>
<dbReference type="FunCoup" id="Q6BK60">
    <property type="interactions" value="251"/>
</dbReference>
<dbReference type="GO" id="GO:0006096">
    <property type="term" value="P:glycolytic process"/>
    <property type="evidence" value="ECO:0007669"/>
    <property type="project" value="UniProtKB-UniPathway"/>
</dbReference>
<dbReference type="eggNOG" id="KOG1369">
    <property type="taxonomic scope" value="Eukaryota"/>
</dbReference>
<dbReference type="GO" id="GO:0019158">
    <property type="term" value="F:mannokinase activity"/>
    <property type="evidence" value="ECO:0007669"/>
    <property type="project" value="TreeGrafter"/>
</dbReference>
<keyword evidence="11" id="KW-1185">Reference proteome</keyword>
<dbReference type="OrthoDB" id="419537at2759"/>
<dbReference type="GO" id="GO:0005829">
    <property type="term" value="C:cytosol"/>
    <property type="evidence" value="ECO:0007669"/>
    <property type="project" value="TreeGrafter"/>
</dbReference>
<dbReference type="Pfam" id="PF00349">
    <property type="entry name" value="Hexokinase_1"/>
    <property type="match status" value="1"/>
</dbReference>
<evidence type="ECO:0000256" key="6">
    <source>
        <dbReference type="RuleBase" id="RU362007"/>
    </source>
</evidence>
<feature type="domain" description="Hexokinase C-terminal" evidence="9">
    <location>
        <begin position="275"/>
        <end position="537"/>
    </location>
</feature>
<dbReference type="Proteomes" id="UP000000599">
    <property type="component" value="Chromosome F"/>
</dbReference>
<dbReference type="GO" id="GO:0005739">
    <property type="term" value="C:mitochondrion"/>
    <property type="evidence" value="ECO:0007669"/>
    <property type="project" value="TreeGrafter"/>
</dbReference>
<dbReference type="VEuPathDB" id="FungiDB:DEHA2F24618g"/>
<dbReference type="GeneID" id="2903781"/>
<dbReference type="PANTHER" id="PTHR19443:SF24">
    <property type="entry name" value="PHOSPHOTRANSFERASE"/>
    <property type="match status" value="1"/>
</dbReference>
<dbReference type="RefSeq" id="XP_461411.2">
    <property type="nucleotide sequence ID" value="XM_461411.1"/>
</dbReference>
<dbReference type="KEGG" id="dha:DEHA2F24618g"/>
<dbReference type="SUPFAM" id="SSF53067">
    <property type="entry name" value="Actin-like ATPase domain"/>
    <property type="match status" value="2"/>
</dbReference>
<dbReference type="GO" id="GO:0001678">
    <property type="term" value="P:intracellular glucose homeostasis"/>
    <property type="evidence" value="ECO:0007669"/>
    <property type="project" value="InterPro"/>
</dbReference>
<dbReference type="Gene3D" id="3.40.367.20">
    <property type="match status" value="1"/>
</dbReference>
<gene>
    <name evidence="10" type="ordered locus">DEHA2F24618g</name>
</gene>
<evidence type="ECO:0000259" key="9">
    <source>
        <dbReference type="Pfam" id="PF03727"/>
    </source>
</evidence>
<name>Q6BK60_DEBHA</name>